<comment type="caution">
    <text evidence="1">The sequence shown here is derived from an EMBL/GenBank/DDBJ whole genome shotgun (WGS) entry which is preliminary data.</text>
</comment>
<reference evidence="2" key="1">
    <citation type="journal article" date="2019" name="Int. J. Syst. Evol. Microbiol.">
        <title>The Global Catalogue of Microorganisms (GCM) 10K type strain sequencing project: providing services to taxonomists for standard genome sequencing and annotation.</title>
        <authorList>
            <consortium name="The Broad Institute Genomics Platform"/>
            <consortium name="The Broad Institute Genome Sequencing Center for Infectious Disease"/>
            <person name="Wu L."/>
            <person name="Ma J."/>
        </authorList>
    </citation>
    <scope>NUCLEOTIDE SEQUENCE [LARGE SCALE GENOMIC DNA]</scope>
    <source>
        <strain evidence="2">JCM 16953</strain>
    </source>
</reference>
<evidence type="ECO:0000313" key="1">
    <source>
        <dbReference type="EMBL" id="GAA3836328.1"/>
    </source>
</evidence>
<organism evidence="1 2">
    <name type="scientific">Nocardioides panacisoli</name>
    <dbReference type="NCBI Taxonomy" id="627624"/>
    <lineage>
        <taxon>Bacteria</taxon>
        <taxon>Bacillati</taxon>
        <taxon>Actinomycetota</taxon>
        <taxon>Actinomycetes</taxon>
        <taxon>Propionibacteriales</taxon>
        <taxon>Nocardioidaceae</taxon>
        <taxon>Nocardioides</taxon>
    </lineage>
</organism>
<dbReference type="Proteomes" id="UP001501821">
    <property type="component" value="Unassembled WGS sequence"/>
</dbReference>
<keyword evidence="2" id="KW-1185">Reference proteome</keyword>
<evidence type="ECO:0000313" key="2">
    <source>
        <dbReference type="Proteomes" id="UP001501821"/>
    </source>
</evidence>
<sequence>MSRTVMQRIHNPRNRECGCDADCWCRRTAVGRAVKWWFPARLFGIHHKSSATAQWKRDQDLA</sequence>
<name>A0ABP7J8F7_9ACTN</name>
<gene>
    <name evidence="1" type="ORF">GCM10022242_41360</name>
</gene>
<accession>A0ABP7J8F7</accession>
<dbReference type="EMBL" id="BAABAH010000024">
    <property type="protein sequence ID" value="GAA3836328.1"/>
    <property type="molecule type" value="Genomic_DNA"/>
</dbReference>
<proteinExistence type="predicted"/>
<protein>
    <submittedName>
        <fullName evidence="1">Uncharacterized protein</fullName>
    </submittedName>
</protein>